<feature type="transmembrane region" description="Helical" evidence="5">
    <location>
        <begin position="61"/>
        <end position="82"/>
    </location>
</feature>
<keyword evidence="4 5" id="KW-0472">Membrane</keyword>
<sequence length="181" mass="20570">MPVYVCAILALGWALWFAPFLRKWNQRAAKKSDSRSRWGMLLEFIAYALLWMRHSWSYHPALWRIFVSVALFAVGALLSWAATNALGIHLRFEAAISDGHKLIRTGPYALVRHPIYASMLAVLLATGIVVTPWRLFVVALVVFLIGTEIRVQTEDNLLANHFGSEFSEYRKSVPAYIPLVR</sequence>
<feature type="transmembrane region" description="Helical" evidence="5">
    <location>
        <begin position="115"/>
        <end position="145"/>
    </location>
</feature>
<dbReference type="EMBL" id="BMJB01000001">
    <property type="protein sequence ID" value="GGA71122.1"/>
    <property type="molecule type" value="Genomic_DNA"/>
</dbReference>
<evidence type="ECO:0000256" key="3">
    <source>
        <dbReference type="ARBA" id="ARBA00022989"/>
    </source>
</evidence>
<proteinExistence type="predicted"/>
<gene>
    <name evidence="6" type="ORF">GCM10011507_23420</name>
</gene>
<dbReference type="Proteomes" id="UP000648801">
    <property type="component" value="Unassembled WGS sequence"/>
</dbReference>
<dbReference type="GO" id="GO:0012505">
    <property type="term" value="C:endomembrane system"/>
    <property type="evidence" value="ECO:0007669"/>
    <property type="project" value="UniProtKB-SubCell"/>
</dbReference>
<dbReference type="PANTHER" id="PTHR12714:SF9">
    <property type="entry name" value="PROTEIN-S-ISOPRENYLCYSTEINE O-METHYLTRANSFERASE"/>
    <property type="match status" value="1"/>
</dbReference>
<evidence type="ECO:0000256" key="4">
    <source>
        <dbReference type="ARBA" id="ARBA00023136"/>
    </source>
</evidence>
<dbReference type="AlphaFoldDB" id="A0A916RU31"/>
<keyword evidence="3 5" id="KW-1133">Transmembrane helix</keyword>
<comment type="caution">
    <text evidence="6">The sequence shown here is derived from an EMBL/GenBank/DDBJ whole genome shotgun (WGS) entry which is preliminary data.</text>
</comment>
<comment type="subcellular location">
    <subcellularLocation>
        <location evidence="1">Endomembrane system</location>
        <topology evidence="1">Multi-pass membrane protein</topology>
    </subcellularLocation>
</comment>
<reference evidence="6" key="2">
    <citation type="submission" date="2020-09" db="EMBL/GenBank/DDBJ databases">
        <authorList>
            <person name="Sun Q."/>
            <person name="Zhou Y."/>
        </authorList>
    </citation>
    <scope>NUCLEOTIDE SEQUENCE</scope>
    <source>
        <strain evidence="6">CGMCC 1.15447</strain>
    </source>
</reference>
<evidence type="ECO:0000256" key="5">
    <source>
        <dbReference type="SAM" id="Phobius"/>
    </source>
</evidence>
<evidence type="ECO:0000256" key="1">
    <source>
        <dbReference type="ARBA" id="ARBA00004127"/>
    </source>
</evidence>
<organism evidence="6 7">
    <name type="scientific">Edaphobacter acidisoli</name>
    <dbReference type="NCBI Taxonomy" id="2040573"/>
    <lineage>
        <taxon>Bacteria</taxon>
        <taxon>Pseudomonadati</taxon>
        <taxon>Acidobacteriota</taxon>
        <taxon>Terriglobia</taxon>
        <taxon>Terriglobales</taxon>
        <taxon>Acidobacteriaceae</taxon>
        <taxon>Edaphobacter</taxon>
    </lineage>
</organism>
<evidence type="ECO:0000313" key="6">
    <source>
        <dbReference type="EMBL" id="GGA71122.1"/>
    </source>
</evidence>
<keyword evidence="7" id="KW-1185">Reference proteome</keyword>
<reference evidence="6" key="1">
    <citation type="journal article" date="2014" name="Int. J. Syst. Evol. Microbiol.">
        <title>Complete genome sequence of Corynebacterium casei LMG S-19264T (=DSM 44701T), isolated from a smear-ripened cheese.</title>
        <authorList>
            <consortium name="US DOE Joint Genome Institute (JGI-PGF)"/>
            <person name="Walter F."/>
            <person name="Albersmeier A."/>
            <person name="Kalinowski J."/>
            <person name="Ruckert C."/>
        </authorList>
    </citation>
    <scope>NUCLEOTIDE SEQUENCE</scope>
    <source>
        <strain evidence="6">CGMCC 1.15447</strain>
    </source>
</reference>
<dbReference type="InterPro" id="IPR007318">
    <property type="entry name" value="Phopholipid_MeTrfase"/>
</dbReference>
<dbReference type="GO" id="GO:0016740">
    <property type="term" value="F:transferase activity"/>
    <property type="evidence" value="ECO:0007669"/>
    <property type="project" value="UniProtKB-ARBA"/>
</dbReference>
<evidence type="ECO:0000313" key="7">
    <source>
        <dbReference type="Proteomes" id="UP000648801"/>
    </source>
</evidence>
<dbReference type="Pfam" id="PF04191">
    <property type="entry name" value="PEMT"/>
    <property type="match status" value="1"/>
</dbReference>
<accession>A0A916RU31</accession>
<dbReference type="Gene3D" id="1.20.120.1630">
    <property type="match status" value="1"/>
</dbReference>
<dbReference type="PANTHER" id="PTHR12714">
    <property type="entry name" value="PROTEIN-S ISOPRENYLCYSTEINE O-METHYLTRANSFERASE"/>
    <property type="match status" value="1"/>
</dbReference>
<evidence type="ECO:0000256" key="2">
    <source>
        <dbReference type="ARBA" id="ARBA00022692"/>
    </source>
</evidence>
<keyword evidence="2 5" id="KW-0812">Transmembrane</keyword>
<protein>
    <submittedName>
        <fullName evidence="6">Farnesyl cysteine carboxyl-methyltransferase</fullName>
    </submittedName>
</protein>
<name>A0A916RU31_9BACT</name>